<organism evidence="2">
    <name type="scientific">Neurospora crassa</name>
    <dbReference type="NCBI Taxonomy" id="5141"/>
    <lineage>
        <taxon>Eukaryota</taxon>
        <taxon>Fungi</taxon>
        <taxon>Dikarya</taxon>
        <taxon>Ascomycota</taxon>
        <taxon>Pezizomycotina</taxon>
        <taxon>Sordariomycetes</taxon>
        <taxon>Sordariomycetidae</taxon>
        <taxon>Sordariales</taxon>
        <taxon>Sordariaceae</taxon>
        <taxon>Neurospora</taxon>
    </lineage>
</organism>
<proteinExistence type="predicted"/>
<reference evidence="2" key="1">
    <citation type="submission" date="2003-11" db="EMBL/GenBank/DDBJ databases">
        <authorList>
            <person name="Schulte U."/>
            <person name="Aign V."/>
            <person name="Hoheisel J."/>
            <person name="Brandt P."/>
            <person name="Fartmann B."/>
            <person name="Holland R."/>
            <person name="Nyakatura G."/>
            <person name="Mewes H.W."/>
            <person name="Mannhaupt G."/>
        </authorList>
    </citation>
    <scope>NUCLEOTIDE SEQUENCE</scope>
</reference>
<evidence type="ECO:0000256" key="1">
    <source>
        <dbReference type="ARBA" id="ARBA00022485"/>
    </source>
</evidence>
<evidence type="ECO:0000313" key="2">
    <source>
        <dbReference type="EMBL" id="CAE76473.1"/>
    </source>
</evidence>
<dbReference type="PANTHER" id="PTHR30538:SF0">
    <property type="entry name" value="L-LYSINE 2,3-AMINOMUTASE AQ_1632-RELATED"/>
    <property type="match status" value="1"/>
</dbReference>
<keyword evidence="1" id="KW-0004">4Fe-4S</keyword>
<dbReference type="VEuPathDB" id="FungiDB:NCU02663"/>
<protein>
    <submittedName>
        <fullName evidence="2">Related to L-lysine 2, 3-aminomutase</fullName>
    </submittedName>
</protein>
<dbReference type="InterPro" id="IPR003739">
    <property type="entry name" value="Lys_aminomutase/Glu_NH3_mut"/>
</dbReference>
<sequence length="519" mass="57826">MLSRAIRPNRAIRGPVFQPNPVSSRRTGSSLRLQAQVADVSKGIDTDGCSLPAFIGNPNVQSEPSVVGPIGTPPYDSPGAAKLENVLANTVSFELQSGRDEFWRKVPYWADVTAKDFLSYRWSLQVLATHDSSLHSSVWDIVLLTSMIWQVANTVQGTVKLFKFLQTVVPEEVPVDKLGMQMQSRDEFIKDVLDGVAAATMAIRMTPYILSRINWLDPRHDPIARQFLPMKSIMLPDHPKLTLDSLHETADSPVKGLASLKPTRRRWEEAFAYIESRPELQDIVVSGGDSYYLQPEQLTLIGERLISLPNIKRFRFASKGLAVAPTRILDESDGWVNALIDISNKAKKAGKSMALHTHFNSPNEISWISSDASQKLFENGVMVRNQTVLLRGVNDDYETMSTLIRQLADNNITPYYVYQCDLVERVEHLRTPLQTILDLEAKIRGSIAGFMTPSFVVDLPGGGGKRLACSYQSYDRDTGVSTFVAPAVTGRDKADKVYEYYDPVDMLPEASRGVYKSSI</sequence>
<dbReference type="InterPro" id="IPR058240">
    <property type="entry name" value="rSAM_sf"/>
</dbReference>
<gene>
    <name evidence="2" type="primary">B16B8.130</name>
</gene>
<keyword evidence="1" id="KW-0479">Metal-binding</keyword>
<dbReference type="EMBL" id="BX842634">
    <property type="protein sequence ID" value="CAE76473.1"/>
    <property type="molecule type" value="Genomic_DNA"/>
</dbReference>
<dbReference type="Gene3D" id="3.20.20.70">
    <property type="entry name" value="Aldolase class I"/>
    <property type="match status" value="2"/>
</dbReference>
<dbReference type="SUPFAM" id="SSF102114">
    <property type="entry name" value="Radical SAM enzymes"/>
    <property type="match status" value="1"/>
</dbReference>
<reference evidence="2" key="2">
    <citation type="submission" date="2003-11" db="EMBL/GenBank/DDBJ databases">
        <authorList>
            <person name="German Neurospora genome project"/>
        </authorList>
    </citation>
    <scope>NUCLEOTIDE SEQUENCE</scope>
</reference>
<dbReference type="AlphaFoldDB" id="Q6MV28"/>
<dbReference type="PANTHER" id="PTHR30538">
    <property type="entry name" value="LYSINE 2,3-AMINOMUTASE-RELATED"/>
    <property type="match status" value="1"/>
</dbReference>
<dbReference type="InterPro" id="IPR013785">
    <property type="entry name" value="Aldolase_TIM"/>
</dbReference>
<keyword evidence="1" id="KW-0408">Iron</keyword>
<name>Q6MV28_NEUCS</name>
<dbReference type="GO" id="GO:0051539">
    <property type="term" value="F:4 iron, 4 sulfur cluster binding"/>
    <property type="evidence" value="ECO:0007669"/>
    <property type="project" value="UniProtKB-KW"/>
</dbReference>
<keyword evidence="1" id="KW-0411">Iron-sulfur</keyword>
<accession>Q6MV28</accession>